<dbReference type="Proteomes" id="UP000706151">
    <property type="component" value="Unassembled WGS sequence"/>
</dbReference>
<evidence type="ECO:0000313" key="3">
    <source>
        <dbReference type="Proteomes" id="UP000706151"/>
    </source>
</evidence>
<reference evidence="2 3" key="1">
    <citation type="submission" date="2020-10" db="EMBL/GenBank/DDBJ databases">
        <title>Connecting structure to function with the recovery of over 1000 high-quality activated sludge metagenome-assembled genomes encoding full-length rRNA genes using long-read sequencing.</title>
        <authorList>
            <person name="Singleton C.M."/>
            <person name="Petriglieri F."/>
            <person name="Kristensen J.M."/>
            <person name="Kirkegaard R.H."/>
            <person name="Michaelsen T.Y."/>
            <person name="Andersen M.H."/>
            <person name="Karst S.M."/>
            <person name="Dueholm M.S."/>
            <person name="Nielsen P.H."/>
            <person name="Albertsen M."/>
        </authorList>
    </citation>
    <scope>NUCLEOTIDE SEQUENCE [LARGE SCALE GENOMIC DNA]</scope>
    <source>
        <strain evidence="2">Fred_18-Q3-R57-64_BAT3C.720</strain>
    </source>
</reference>
<feature type="domain" description="Putative zinc-finger" evidence="1">
    <location>
        <begin position="4"/>
        <end position="38"/>
    </location>
</feature>
<gene>
    <name evidence="2" type="ORF">IPK02_20960</name>
</gene>
<name>A0A935TEI2_9PROT</name>
<sequence length="69" mass="7694">MMNCKQAVRLMSDEMDRDLPGGERFALRLHTLICTGCRNYRQQLSFLRQACQQQVAANDATPPSAPPAA</sequence>
<protein>
    <submittedName>
        <fullName evidence="2">Zf-HC2 domain-containing protein</fullName>
    </submittedName>
</protein>
<dbReference type="Pfam" id="PF13490">
    <property type="entry name" value="zf-HC2"/>
    <property type="match status" value="1"/>
</dbReference>
<comment type="caution">
    <text evidence="2">The sequence shown here is derived from an EMBL/GenBank/DDBJ whole genome shotgun (WGS) entry which is preliminary data.</text>
</comment>
<proteinExistence type="predicted"/>
<accession>A0A935TEI2</accession>
<dbReference type="EMBL" id="JADJOT010000012">
    <property type="protein sequence ID" value="MBK7956214.1"/>
    <property type="molecule type" value="Genomic_DNA"/>
</dbReference>
<evidence type="ECO:0000313" key="2">
    <source>
        <dbReference type="EMBL" id="MBK7956214.1"/>
    </source>
</evidence>
<evidence type="ECO:0000259" key="1">
    <source>
        <dbReference type="Pfam" id="PF13490"/>
    </source>
</evidence>
<dbReference type="AlphaFoldDB" id="A0A935TEI2"/>
<organism evidence="2 3">
    <name type="scientific">Candidatus Accumulibacter affinis</name>
    <dbReference type="NCBI Taxonomy" id="2954384"/>
    <lineage>
        <taxon>Bacteria</taxon>
        <taxon>Pseudomonadati</taxon>
        <taxon>Pseudomonadota</taxon>
        <taxon>Betaproteobacteria</taxon>
        <taxon>Candidatus Accumulibacter</taxon>
    </lineage>
</organism>
<dbReference type="InterPro" id="IPR027383">
    <property type="entry name" value="Znf_put"/>
</dbReference>